<sequence length="282" mass="30399">MLRLEAPFCRPAQSGGGDVGSVTLGCSNGEAPRLQALRKEKSRDAARSRRGKENFEFYELAKMLPLPGAITSQLDKASIIRLTISYLKMRDFANQGDPPWNLRIEGPPPNTSVKGEYVSGVCEYLLALSGGGAPVQLLQRSLSLTWAATSCRAVSLHANEEMGRSLPYCMIPGFSLPAASLSIMLQQRPERMPPQDPGRIKVELEGRSLFQAGPGCEMVGWAGLWALGSGLWSLHWAGLDSGLWAVGSGQGWVRLSWAGLWSQASGLGQAGPGWDMDIVKDS</sequence>
<dbReference type="GO" id="GO:0005634">
    <property type="term" value="C:nucleus"/>
    <property type="evidence" value="ECO:0007669"/>
    <property type="project" value="UniProtKB-SubCell"/>
</dbReference>
<keyword evidence="5" id="KW-0804">Transcription</keyword>
<dbReference type="Pfam" id="PF23171">
    <property type="entry name" value="bHLH_HIF1A"/>
    <property type="match status" value="1"/>
</dbReference>
<dbReference type="Gene3D" id="4.10.280.10">
    <property type="entry name" value="Helix-loop-helix DNA-binding domain"/>
    <property type="match status" value="1"/>
</dbReference>
<evidence type="ECO:0000313" key="8">
    <source>
        <dbReference type="EMBL" id="KAK1792964.1"/>
    </source>
</evidence>
<dbReference type="SMART" id="SM00353">
    <property type="entry name" value="HLH"/>
    <property type="match status" value="1"/>
</dbReference>
<dbReference type="Proteomes" id="UP001239994">
    <property type="component" value="Unassembled WGS sequence"/>
</dbReference>
<feature type="domain" description="BHLH" evidence="7">
    <location>
        <begin position="37"/>
        <end position="90"/>
    </location>
</feature>
<evidence type="ECO:0000256" key="3">
    <source>
        <dbReference type="ARBA" id="ARBA00023015"/>
    </source>
</evidence>
<protein>
    <recommendedName>
        <fullName evidence="7">BHLH domain-containing protein</fullName>
    </recommendedName>
</protein>
<proteinExistence type="predicted"/>
<gene>
    <name evidence="8" type="ORF">P4O66_001683</name>
</gene>
<evidence type="ECO:0000256" key="5">
    <source>
        <dbReference type="ARBA" id="ARBA00023163"/>
    </source>
</evidence>
<dbReference type="InterPro" id="IPR011598">
    <property type="entry name" value="bHLH_dom"/>
</dbReference>
<dbReference type="PANTHER" id="PTHR23043:SF26">
    <property type="entry name" value="PROTEIN TRACHEALESS"/>
    <property type="match status" value="1"/>
</dbReference>
<comment type="subcellular location">
    <subcellularLocation>
        <location evidence="1">Nucleus</location>
    </subcellularLocation>
</comment>
<accession>A0AAD9DU93</accession>
<keyword evidence="2" id="KW-0677">Repeat</keyword>
<comment type="caution">
    <text evidence="8">The sequence shown here is derived from an EMBL/GenBank/DDBJ whole genome shotgun (WGS) entry which is preliminary data.</text>
</comment>
<dbReference type="GO" id="GO:0000977">
    <property type="term" value="F:RNA polymerase II transcription regulatory region sequence-specific DNA binding"/>
    <property type="evidence" value="ECO:0007669"/>
    <property type="project" value="TreeGrafter"/>
</dbReference>
<dbReference type="InterPro" id="IPR036638">
    <property type="entry name" value="HLH_DNA-bd_sf"/>
</dbReference>
<dbReference type="PANTHER" id="PTHR23043">
    <property type="entry name" value="HYPOXIA-INDUCIBLE FACTOR 1 ALPHA"/>
    <property type="match status" value="1"/>
</dbReference>
<evidence type="ECO:0000256" key="6">
    <source>
        <dbReference type="ARBA" id="ARBA00023242"/>
    </source>
</evidence>
<dbReference type="SUPFAM" id="SSF47459">
    <property type="entry name" value="HLH, helix-loop-helix DNA-binding domain"/>
    <property type="match status" value="1"/>
</dbReference>
<dbReference type="CDD" id="cd19732">
    <property type="entry name" value="bHLH-PAS_NPAS3_PASD6"/>
    <property type="match status" value="1"/>
</dbReference>
<keyword evidence="9" id="KW-1185">Reference proteome</keyword>
<keyword evidence="6" id="KW-0539">Nucleus</keyword>
<evidence type="ECO:0000256" key="4">
    <source>
        <dbReference type="ARBA" id="ARBA00023125"/>
    </source>
</evidence>
<evidence type="ECO:0000259" key="7">
    <source>
        <dbReference type="PROSITE" id="PS50888"/>
    </source>
</evidence>
<evidence type="ECO:0000256" key="2">
    <source>
        <dbReference type="ARBA" id="ARBA00022737"/>
    </source>
</evidence>
<dbReference type="GO" id="GO:0046983">
    <property type="term" value="F:protein dimerization activity"/>
    <property type="evidence" value="ECO:0007669"/>
    <property type="project" value="InterPro"/>
</dbReference>
<keyword evidence="3" id="KW-0805">Transcription regulation</keyword>
<name>A0AAD9DU93_9TELE</name>
<dbReference type="EMBL" id="JAROKS010000018">
    <property type="protein sequence ID" value="KAK1792964.1"/>
    <property type="molecule type" value="Genomic_DNA"/>
</dbReference>
<dbReference type="FunFam" id="4.10.280.10:FF:000007">
    <property type="entry name" value="single-minded homolog 1 isoform X1"/>
    <property type="match status" value="1"/>
</dbReference>
<reference evidence="8" key="1">
    <citation type="submission" date="2023-03" db="EMBL/GenBank/DDBJ databases">
        <title>Electrophorus voltai genome.</title>
        <authorList>
            <person name="Bian C."/>
        </authorList>
    </citation>
    <scope>NUCLEOTIDE SEQUENCE</scope>
    <source>
        <strain evidence="8">CB-2022</strain>
        <tissue evidence="8">Muscle</tissue>
    </source>
</reference>
<keyword evidence="4" id="KW-0238">DNA-binding</keyword>
<dbReference type="AlphaFoldDB" id="A0AAD9DU93"/>
<dbReference type="GO" id="GO:0000981">
    <property type="term" value="F:DNA-binding transcription factor activity, RNA polymerase II-specific"/>
    <property type="evidence" value="ECO:0007669"/>
    <property type="project" value="TreeGrafter"/>
</dbReference>
<evidence type="ECO:0000256" key="1">
    <source>
        <dbReference type="ARBA" id="ARBA00004123"/>
    </source>
</evidence>
<dbReference type="PROSITE" id="PS50888">
    <property type="entry name" value="BHLH"/>
    <property type="match status" value="1"/>
</dbReference>
<organism evidence="8 9">
    <name type="scientific">Electrophorus voltai</name>
    <dbReference type="NCBI Taxonomy" id="2609070"/>
    <lineage>
        <taxon>Eukaryota</taxon>
        <taxon>Metazoa</taxon>
        <taxon>Chordata</taxon>
        <taxon>Craniata</taxon>
        <taxon>Vertebrata</taxon>
        <taxon>Euteleostomi</taxon>
        <taxon>Actinopterygii</taxon>
        <taxon>Neopterygii</taxon>
        <taxon>Teleostei</taxon>
        <taxon>Ostariophysi</taxon>
        <taxon>Gymnotiformes</taxon>
        <taxon>Gymnotoidei</taxon>
        <taxon>Gymnotidae</taxon>
        <taxon>Electrophorus</taxon>
    </lineage>
</organism>
<evidence type="ECO:0000313" key="9">
    <source>
        <dbReference type="Proteomes" id="UP001239994"/>
    </source>
</evidence>